<keyword evidence="2" id="KW-1185">Reference proteome</keyword>
<gene>
    <name evidence="1" type="ORF">SAMN05216421_0817</name>
</gene>
<evidence type="ECO:0000313" key="2">
    <source>
        <dbReference type="Proteomes" id="UP000243207"/>
    </source>
</evidence>
<organism evidence="1 2">
    <name type="scientific">Halopseudomonas xinjiangensis</name>
    <dbReference type="NCBI Taxonomy" id="487184"/>
    <lineage>
        <taxon>Bacteria</taxon>
        <taxon>Pseudomonadati</taxon>
        <taxon>Pseudomonadota</taxon>
        <taxon>Gammaproteobacteria</taxon>
        <taxon>Pseudomonadales</taxon>
        <taxon>Pseudomonadaceae</taxon>
        <taxon>Halopseudomonas</taxon>
    </lineage>
</organism>
<dbReference type="InterPro" id="IPR036249">
    <property type="entry name" value="Thioredoxin-like_sf"/>
</dbReference>
<dbReference type="InterPro" id="IPR008554">
    <property type="entry name" value="Glutaredoxin-like"/>
</dbReference>
<dbReference type="AlphaFoldDB" id="A0A1H1P297"/>
<dbReference type="Proteomes" id="UP000243207">
    <property type="component" value="Chromosome I"/>
</dbReference>
<dbReference type="OrthoDB" id="8537427at2"/>
<sequence length="87" mass="9776">MTTTLQLTLFGTQACHLCEETLYILRPLTGNGVAVREVDIVTDQTLLERYQLRIPVLRREDTGEERDGPFTLGQLLDWLGDALGEEG</sequence>
<dbReference type="Pfam" id="PF05768">
    <property type="entry name" value="Glrx-like"/>
    <property type="match status" value="1"/>
</dbReference>
<dbReference type="Gene3D" id="3.40.30.10">
    <property type="entry name" value="Glutaredoxin"/>
    <property type="match status" value="1"/>
</dbReference>
<dbReference type="SUPFAM" id="SSF52833">
    <property type="entry name" value="Thioredoxin-like"/>
    <property type="match status" value="1"/>
</dbReference>
<reference evidence="2" key="1">
    <citation type="submission" date="2016-10" db="EMBL/GenBank/DDBJ databases">
        <authorList>
            <person name="Varghese N."/>
            <person name="Submissions S."/>
        </authorList>
    </citation>
    <scope>NUCLEOTIDE SEQUENCE [LARGE SCALE GENOMIC DNA]</scope>
    <source>
        <strain evidence="2">NRRL B-51270</strain>
    </source>
</reference>
<dbReference type="RefSeq" id="WP_093391955.1">
    <property type="nucleotide sequence ID" value="NZ_LT629736.1"/>
</dbReference>
<evidence type="ECO:0000313" key="1">
    <source>
        <dbReference type="EMBL" id="SDS05303.1"/>
    </source>
</evidence>
<protein>
    <submittedName>
        <fullName evidence="1">Glutaredoxin-like domain</fullName>
    </submittedName>
</protein>
<dbReference type="EMBL" id="LT629736">
    <property type="protein sequence ID" value="SDS05303.1"/>
    <property type="molecule type" value="Genomic_DNA"/>
</dbReference>
<proteinExistence type="predicted"/>
<name>A0A1H1P297_9GAMM</name>
<accession>A0A1H1P297</accession>
<dbReference type="STRING" id="487184.SAMN05216421_0817"/>